<dbReference type="Pfam" id="PF00534">
    <property type="entry name" value="Glycos_transf_1"/>
    <property type="match status" value="1"/>
</dbReference>
<dbReference type="InterPro" id="IPR001296">
    <property type="entry name" value="Glyco_trans_1"/>
</dbReference>
<dbReference type="GO" id="GO:0016757">
    <property type="term" value="F:glycosyltransferase activity"/>
    <property type="evidence" value="ECO:0007669"/>
    <property type="project" value="InterPro"/>
</dbReference>
<dbReference type="OrthoDB" id="9797829at2"/>
<protein>
    <submittedName>
        <fullName evidence="4">Glycosyltransferase family 1 protein</fullName>
    </submittedName>
</protein>
<dbReference type="GO" id="GO:0009103">
    <property type="term" value="P:lipopolysaccharide biosynthetic process"/>
    <property type="evidence" value="ECO:0007669"/>
    <property type="project" value="TreeGrafter"/>
</dbReference>
<dbReference type="Gene3D" id="3.40.50.2000">
    <property type="entry name" value="Glycogen Phosphorylase B"/>
    <property type="match status" value="2"/>
</dbReference>
<feature type="domain" description="Glycosyl transferase family 1" evidence="2">
    <location>
        <begin position="190"/>
        <end position="341"/>
    </location>
</feature>
<comment type="caution">
    <text evidence="4">The sequence shown here is derived from an EMBL/GenBank/DDBJ whole genome shotgun (WGS) entry which is preliminary data.</text>
</comment>
<dbReference type="EMBL" id="RQEV01000003">
    <property type="protein sequence ID" value="TGK21197.1"/>
    <property type="molecule type" value="Genomic_DNA"/>
</dbReference>
<evidence type="ECO:0000256" key="1">
    <source>
        <dbReference type="ARBA" id="ARBA00022679"/>
    </source>
</evidence>
<name>A0A4R9GUD7_9LEPT</name>
<dbReference type="PANTHER" id="PTHR46401:SF2">
    <property type="entry name" value="GLYCOSYLTRANSFERASE WBBK-RELATED"/>
    <property type="match status" value="1"/>
</dbReference>
<dbReference type="RefSeq" id="WP_135812485.1">
    <property type="nucleotide sequence ID" value="NZ_RQEV01000003.1"/>
</dbReference>
<dbReference type="CDD" id="cd03809">
    <property type="entry name" value="GT4_MtfB-like"/>
    <property type="match status" value="1"/>
</dbReference>
<evidence type="ECO:0000313" key="4">
    <source>
        <dbReference type="EMBL" id="TGK21197.1"/>
    </source>
</evidence>
<evidence type="ECO:0000313" key="5">
    <source>
        <dbReference type="Proteomes" id="UP000297855"/>
    </source>
</evidence>
<accession>A0A4R9GUD7</accession>
<evidence type="ECO:0000259" key="3">
    <source>
        <dbReference type="Pfam" id="PF13439"/>
    </source>
</evidence>
<dbReference type="Pfam" id="PF13439">
    <property type="entry name" value="Glyco_transf_4"/>
    <property type="match status" value="1"/>
</dbReference>
<dbReference type="Proteomes" id="UP000297855">
    <property type="component" value="Unassembled WGS sequence"/>
</dbReference>
<proteinExistence type="predicted"/>
<sequence length="379" mass="42825">MESPILKIGYDARMIAHSGIGMRIRGILSELPKIAEKNGIEITVLGSREKLEASGLDSSILSFYKFIPYDAPVYSLREMWGISEMREFDILDIPHFNAPLRYLEKCIVTIHDIIPFRLKQFHSSPAKQIYMHLVFSLLRSGAARIITVSDFTAKDLEEVFGFSPSTMRTVYNGIDFGLFHPRPAKEIQAFRRKYGLEQNYLLSVGIGKEHKNLGFVLNVLKGLWSLGKTERQWVIAGADGKLPEYLKADASGWEDKIRILPRLEPEELSVLYSSAGLLLFPSLYEGFGFPPLEAQACGCPVFSSDSSAMPEILGKSAFYFSPMDRDGFESGLLELLHKPKIATSKKRLATSNVKKYDWKISAKKTVEEYLLLARKKKRL</sequence>
<keyword evidence="1 4" id="KW-0808">Transferase</keyword>
<dbReference type="PANTHER" id="PTHR46401">
    <property type="entry name" value="GLYCOSYLTRANSFERASE WBBK-RELATED"/>
    <property type="match status" value="1"/>
</dbReference>
<dbReference type="InterPro" id="IPR028098">
    <property type="entry name" value="Glyco_trans_4-like_N"/>
</dbReference>
<dbReference type="SUPFAM" id="SSF53756">
    <property type="entry name" value="UDP-Glycosyltransferase/glycogen phosphorylase"/>
    <property type="match status" value="1"/>
</dbReference>
<feature type="domain" description="Glycosyltransferase subfamily 4-like N-terminal" evidence="3">
    <location>
        <begin position="37"/>
        <end position="175"/>
    </location>
</feature>
<organism evidence="4 5">
    <name type="scientific">Leptospira fluminis</name>
    <dbReference type="NCBI Taxonomy" id="2484979"/>
    <lineage>
        <taxon>Bacteria</taxon>
        <taxon>Pseudomonadati</taxon>
        <taxon>Spirochaetota</taxon>
        <taxon>Spirochaetia</taxon>
        <taxon>Leptospirales</taxon>
        <taxon>Leptospiraceae</taxon>
        <taxon>Leptospira</taxon>
    </lineage>
</organism>
<dbReference type="AlphaFoldDB" id="A0A4R9GUD7"/>
<gene>
    <name evidence="4" type="ORF">EHO61_04950</name>
</gene>
<reference evidence="4" key="1">
    <citation type="journal article" date="2019" name="PLoS Negl. Trop. Dis.">
        <title>Revisiting the worldwide diversity of Leptospira species in the environment.</title>
        <authorList>
            <person name="Vincent A.T."/>
            <person name="Schiettekatte O."/>
            <person name="Bourhy P."/>
            <person name="Veyrier F.J."/>
            <person name="Picardeau M."/>
        </authorList>
    </citation>
    <scope>NUCLEOTIDE SEQUENCE [LARGE SCALE GENOMIC DNA]</scope>
    <source>
        <strain evidence="4">SCS5</strain>
    </source>
</reference>
<evidence type="ECO:0000259" key="2">
    <source>
        <dbReference type="Pfam" id="PF00534"/>
    </source>
</evidence>
<keyword evidence="5" id="KW-1185">Reference proteome</keyword>